<feature type="region of interest" description="Disordered" evidence="1">
    <location>
        <begin position="390"/>
        <end position="410"/>
    </location>
</feature>
<evidence type="ECO:0000313" key="3">
    <source>
        <dbReference type="Proteomes" id="UP000827892"/>
    </source>
</evidence>
<proteinExistence type="predicted"/>
<dbReference type="EMBL" id="CP090896">
    <property type="protein sequence ID" value="ULT83446.1"/>
    <property type="molecule type" value="Genomic_DNA"/>
</dbReference>
<gene>
    <name evidence="2" type="ORF">L3Y34_012584</name>
</gene>
<sequence>MPSSSSSSSSVRIPSGSSLLRNHLPENSQEIYNYGVAHYKMYGKNEQQALRPQFVLFNCTRQPQLVLLGVHRKENRYLKLEFEHPQHQFKVHSCDCQTPTMESDLNPLHTSHCSEIGKIVVDCWNSFNNKREQYVYNKESKILEQVHRSDIMFRPDLNISRHVMICDIGSGVNISIEKDADGLCQFRHEEGQTVKLPDSVVQQFVSDNDVIPEPEQPPENVFQQYFQTLPDFITLFCPCFNRINICVKITDGTYLKYYFNEKRMVRTINCPVCPEKITQNFLVPMYFDCREGQDNVIHCRNKTTNLFEQYIYDWNASELKQVFLPEFPYDGSRRQDSDSYFFKIDDIIISKEGEYLMLEILRSSNKRVRFGPVAVNTMTMQYKIFEENERERKSKEIQNNSSRAEDVEGFSPTFSQELHNRIRGCQSSEFFLDHGNYDKLYEFVENVGKLIAHNNKNRFNTNQ</sequence>
<dbReference type="PANTHER" id="PTHR21504:SF1">
    <property type="entry name" value="IG-LIKE DOMAIN-CONTAINING PROTEIN-RELATED"/>
    <property type="match status" value="1"/>
</dbReference>
<evidence type="ECO:0000256" key="1">
    <source>
        <dbReference type="SAM" id="MobiDB-lite"/>
    </source>
</evidence>
<feature type="compositionally biased region" description="Low complexity" evidence="1">
    <location>
        <begin position="1"/>
        <end position="18"/>
    </location>
</feature>
<feature type="region of interest" description="Disordered" evidence="1">
    <location>
        <begin position="1"/>
        <end position="22"/>
    </location>
</feature>
<dbReference type="Proteomes" id="UP000827892">
    <property type="component" value="Chromosome X"/>
</dbReference>
<dbReference type="InterPro" id="IPR039908">
    <property type="entry name" value="Sepa-1"/>
</dbReference>
<dbReference type="GO" id="GO:0006914">
    <property type="term" value="P:autophagy"/>
    <property type="evidence" value="ECO:0007669"/>
    <property type="project" value="InterPro"/>
</dbReference>
<evidence type="ECO:0000313" key="2">
    <source>
        <dbReference type="EMBL" id="ULT83446.1"/>
    </source>
</evidence>
<dbReference type="AlphaFoldDB" id="A0AAE8ZPL3"/>
<name>A0AAE8ZPL3_CAEBR</name>
<reference evidence="2 3" key="1">
    <citation type="submission" date="2022-05" db="EMBL/GenBank/DDBJ databases">
        <title>Chromosome-level reference genomes for two strains of Caenorhabditis briggsae: an improved platform for comparative genomics.</title>
        <authorList>
            <person name="Stevens L."/>
            <person name="Andersen E.C."/>
        </authorList>
    </citation>
    <scope>NUCLEOTIDE SEQUENCE [LARGE SCALE GENOMIC DNA]</scope>
    <source>
        <strain evidence="2">QX1410_ONT</strain>
        <tissue evidence="2">Whole-organism</tissue>
    </source>
</reference>
<accession>A0AAE8ZPL3</accession>
<organism evidence="2 3">
    <name type="scientific">Caenorhabditis briggsae</name>
    <dbReference type="NCBI Taxonomy" id="6238"/>
    <lineage>
        <taxon>Eukaryota</taxon>
        <taxon>Metazoa</taxon>
        <taxon>Ecdysozoa</taxon>
        <taxon>Nematoda</taxon>
        <taxon>Chromadorea</taxon>
        <taxon>Rhabditida</taxon>
        <taxon>Rhabditina</taxon>
        <taxon>Rhabditomorpha</taxon>
        <taxon>Rhabditoidea</taxon>
        <taxon>Rhabditidae</taxon>
        <taxon>Peloderinae</taxon>
        <taxon>Caenorhabditis</taxon>
    </lineage>
</organism>
<dbReference type="PANTHER" id="PTHR21504">
    <property type="entry name" value="IG-LIKE DOMAIN-CONTAINING PROTEIN-RELATED-RELATED"/>
    <property type="match status" value="1"/>
</dbReference>
<protein>
    <submittedName>
        <fullName evidence="2">Uncharacterized protein</fullName>
    </submittedName>
</protein>